<gene>
    <name evidence="2" type="ORF">PV07_01631</name>
</gene>
<dbReference type="PANTHER" id="PTHR37540">
    <property type="entry name" value="TRANSCRIPTION FACTOR (ACR-2), PUTATIVE-RELATED-RELATED"/>
    <property type="match status" value="1"/>
</dbReference>
<feature type="region of interest" description="Disordered" evidence="1">
    <location>
        <begin position="1"/>
        <end position="164"/>
    </location>
</feature>
<protein>
    <recommendedName>
        <fullName evidence="4">Transcription factor domain-containing protein</fullName>
    </recommendedName>
</protein>
<dbReference type="STRING" id="569365.A0A0D2BBD8"/>
<name>A0A0D2BBD8_9EURO</name>
<dbReference type="HOGENOM" id="CLU_016895_0_0_1"/>
<evidence type="ECO:0000256" key="1">
    <source>
        <dbReference type="SAM" id="MobiDB-lite"/>
    </source>
</evidence>
<proteinExistence type="predicted"/>
<sequence length="852" mass="92934">MPKLHFVQELPVGSSRRDRELERAKARAHAASVSYQSHHHHQHRSRDLGSRSQSQSQSQSHTQFQPQLPTEKPVALDSDDRTDTTGVGAGGRRQHQFVIGSNNDIGPSPPWDDSGGGGDGGGGGGDGGSASCASQHGLQTPPQSPPQEGGPERDSSGGIASLLRPWAPWAADTVADSMSRQALTPPDVSWAESGAGVGDGDGDGDGEGNPSSGEDMGDIDPGLDYASLEITGAPSSSPYSYSSSSLSSSSSSSSALILPQTTATRHSIYQINPHAHAQTTAPHNIPWTTPVRPPPISIFTSLSTSTSTSIPHDLLGTRADPFDCIPRRHADAPSVAAVVDYHAQIMAPNHAPIYKIFDVTNVYTGYYFELLAHPDFLYTGVASVQAVIDHLRRAPGAVSTTTTTTTTTSGPSENVLRHIGTAMVRLRRRLGRVQKEMREEERAKRRKKDISPGIDFVPEIRRSHDDDDDEVHDPASKPAAKPKGNNNETLAVDDMTIMTVLFLAVVTRAINDLPSHEIHKRTLASLVAARGGLQNLTGHDGLARCTLMQWESFWALNTGSSIFPESRPTYQPVYPPSPPIPASSPLGRELALLPRGFQALAHHRRLALDVLQVLSRTAEAHLEQMRHGTIVTPSDVFRTKPRKFRDFWEACTCLGAPDEAVHPGLAGEDGGRADDAAGEAAVVTMPNLEKMIVLALLLYCLHTFSPMRAVTAVYNGSRMKLTTDAPRRTRRSPLTMASVRNPGFPSPLDRDGDVARESGARHTRMETERDKMEREEDVLLWVWFNLVDSWRAANDTLLPQGRQIMHALRLRFPERTATWEECEGVLTGFFWNDAFIRRCRAFWIVSERKENG</sequence>
<feature type="compositionally biased region" description="Basic and acidic residues" evidence="1">
    <location>
        <begin position="433"/>
        <end position="443"/>
    </location>
</feature>
<dbReference type="GeneID" id="27340825"/>
<feature type="compositionally biased region" description="Basic and acidic residues" evidence="1">
    <location>
        <begin position="15"/>
        <end position="25"/>
    </location>
</feature>
<feature type="region of interest" description="Disordered" evidence="1">
    <location>
        <begin position="178"/>
        <end position="252"/>
    </location>
</feature>
<feature type="compositionally biased region" description="Basic and acidic residues" evidence="1">
    <location>
        <begin position="748"/>
        <end position="769"/>
    </location>
</feature>
<evidence type="ECO:0000313" key="2">
    <source>
        <dbReference type="EMBL" id="KIW34887.1"/>
    </source>
</evidence>
<feature type="compositionally biased region" description="Gly residues" evidence="1">
    <location>
        <begin position="114"/>
        <end position="128"/>
    </location>
</feature>
<dbReference type="PANTHER" id="PTHR37540:SF5">
    <property type="entry name" value="TRANSCRIPTION FACTOR DOMAIN-CONTAINING PROTEIN"/>
    <property type="match status" value="1"/>
</dbReference>
<organism evidence="2 3">
    <name type="scientific">Cladophialophora immunda</name>
    <dbReference type="NCBI Taxonomy" id="569365"/>
    <lineage>
        <taxon>Eukaryota</taxon>
        <taxon>Fungi</taxon>
        <taxon>Dikarya</taxon>
        <taxon>Ascomycota</taxon>
        <taxon>Pezizomycotina</taxon>
        <taxon>Eurotiomycetes</taxon>
        <taxon>Chaetothyriomycetidae</taxon>
        <taxon>Chaetothyriales</taxon>
        <taxon>Herpotrichiellaceae</taxon>
        <taxon>Cladophialophora</taxon>
    </lineage>
</organism>
<dbReference type="VEuPathDB" id="FungiDB:PV07_01631"/>
<feature type="compositionally biased region" description="Low complexity" evidence="1">
    <location>
        <begin position="233"/>
        <end position="252"/>
    </location>
</feature>
<feature type="compositionally biased region" description="Polar residues" evidence="1">
    <location>
        <begin position="131"/>
        <end position="140"/>
    </location>
</feature>
<dbReference type="Proteomes" id="UP000054466">
    <property type="component" value="Unassembled WGS sequence"/>
</dbReference>
<feature type="region of interest" description="Disordered" evidence="1">
    <location>
        <begin position="431"/>
        <end position="488"/>
    </location>
</feature>
<accession>A0A0D2BBD8</accession>
<feature type="compositionally biased region" description="Low complexity" evidence="1">
    <location>
        <begin position="50"/>
        <end position="67"/>
    </location>
</feature>
<evidence type="ECO:0000313" key="3">
    <source>
        <dbReference type="Proteomes" id="UP000054466"/>
    </source>
</evidence>
<dbReference type="AlphaFoldDB" id="A0A0D2BBD8"/>
<reference evidence="2 3" key="1">
    <citation type="submission" date="2015-01" db="EMBL/GenBank/DDBJ databases">
        <title>The Genome Sequence of Cladophialophora immunda CBS83496.</title>
        <authorList>
            <consortium name="The Broad Institute Genomics Platform"/>
            <person name="Cuomo C."/>
            <person name="de Hoog S."/>
            <person name="Gorbushina A."/>
            <person name="Stielow B."/>
            <person name="Teixiera M."/>
            <person name="Abouelleil A."/>
            <person name="Chapman S.B."/>
            <person name="Priest M."/>
            <person name="Young S.K."/>
            <person name="Wortman J."/>
            <person name="Nusbaum C."/>
            <person name="Birren B."/>
        </authorList>
    </citation>
    <scope>NUCLEOTIDE SEQUENCE [LARGE SCALE GENOMIC DNA]</scope>
    <source>
        <strain evidence="2 3">CBS 83496</strain>
    </source>
</reference>
<dbReference type="EMBL" id="KN847040">
    <property type="protein sequence ID" value="KIW34887.1"/>
    <property type="molecule type" value="Genomic_DNA"/>
</dbReference>
<feature type="region of interest" description="Disordered" evidence="1">
    <location>
        <begin position="736"/>
        <end position="769"/>
    </location>
</feature>
<keyword evidence="3" id="KW-1185">Reference proteome</keyword>
<evidence type="ECO:0008006" key="4">
    <source>
        <dbReference type="Google" id="ProtNLM"/>
    </source>
</evidence>
<dbReference type="RefSeq" id="XP_016255103.1">
    <property type="nucleotide sequence ID" value="XM_016388175.1"/>
</dbReference>
<dbReference type="OrthoDB" id="4152393at2759"/>